<keyword evidence="2" id="KW-1185">Reference proteome</keyword>
<dbReference type="STRING" id="50990.A0A4Y7Q2P0"/>
<dbReference type="PANTHER" id="PTHR28011:SF1">
    <property type="entry name" value="NON-CLASSICAL EXPORT PROTEIN 1"/>
    <property type="match status" value="1"/>
</dbReference>
<dbReference type="PANTHER" id="PTHR28011">
    <property type="entry name" value="NON-CLASSICAL EXPORT PROTEIN 1"/>
    <property type="match status" value="1"/>
</dbReference>
<evidence type="ECO:0000313" key="1">
    <source>
        <dbReference type="EMBL" id="TDL21478.1"/>
    </source>
</evidence>
<evidence type="ECO:0000313" key="2">
    <source>
        <dbReference type="Proteomes" id="UP000294933"/>
    </source>
</evidence>
<dbReference type="EMBL" id="ML170180">
    <property type="protein sequence ID" value="TDL21478.1"/>
    <property type="molecule type" value="Genomic_DNA"/>
</dbReference>
<dbReference type="OrthoDB" id="2155101at2759"/>
<dbReference type="AlphaFoldDB" id="A0A4Y7Q2P0"/>
<dbReference type="Proteomes" id="UP000294933">
    <property type="component" value="Unassembled WGS sequence"/>
</dbReference>
<dbReference type="GO" id="GO:0009306">
    <property type="term" value="P:protein secretion"/>
    <property type="evidence" value="ECO:0007669"/>
    <property type="project" value="InterPro"/>
</dbReference>
<dbReference type="InterPro" id="IPR024242">
    <property type="entry name" value="NCE101"/>
</dbReference>
<gene>
    <name evidence="1" type="ORF">BD410DRAFT_804150</name>
</gene>
<organism evidence="1 2">
    <name type="scientific">Rickenella mellea</name>
    <dbReference type="NCBI Taxonomy" id="50990"/>
    <lineage>
        <taxon>Eukaryota</taxon>
        <taxon>Fungi</taxon>
        <taxon>Dikarya</taxon>
        <taxon>Basidiomycota</taxon>
        <taxon>Agaricomycotina</taxon>
        <taxon>Agaricomycetes</taxon>
        <taxon>Hymenochaetales</taxon>
        <taxon>Rickenellaceae</taxon>
        <taxon>Rickenella</taxon>
    </lineage>
</organism>
<proteinExistence type="predicted"/>
<dbReference type="Pfam" id="PF11654">
    <property type="entry name" value="NCE101"/>
    <property type="match status" value="1"/>
</dbReference>
<reference evidence="1 2" key="1">
    <citation type="submission" date="2018-06" db="EMBL/GenBank/DDBJ databases">
        <title>A transcriptomic atlas of mushroom development highlights an independent origin of complex multicellularity.</title>
        <authorList>
            <consortium name="DOE Joint Genome Institute"/>
            <person name="Krizsan K."/>
            <person name="Almasi E."/>
            <person name="Merenyi Z."/>
            <person name="Sahu N."/>
            <person name="Viragh M."/>
            <person name="Koszo T."/>
            <person name="Mondo S."/>
            <person name="Kiss B."/>
            <person name="Balint B."/>
            <person name="Kues U."/>
            <person name="Barry K."/>
            <person name="Hegedus J.C."/>
            <person name="Henrissat B."/>
            <person name="Johnson J."/>
            <person name="Lipzen A."/>
            <person name="Ohm R."/>
            <person name="Nagy I."/>
            <person name="Pangilinan J."/>
            <person name="Yan J."/>
            <person name="Xiong Y."/>
            <person name="Grigoriev I.V."/>
            <person name="Hibbett D.S."/>
            <person name="Nagy L.G."/>
        </authorList>
    </citation>
    <scope>NUCLEOTIDE SEQUENCE [LARGE SCALE GENOMIC DNA]</scope>
    <source>
        <strain evidence="1 2">SZMC22713</strain>
    </source>
</reference>
<dbReference type="VEuPathDB" id="FungiDB:BD410DRAFT_804150"/>
<name>A0A4Y7Q2P0_9AGAM</name>
<accession>A0A4Y7Q2P0</accession>
<protein>
    <submittedName>
        <fullName evidence="1">Uncharacterized protein</fullName>
    </submittedName>
</protein>
<sequence>MSPLPVLLSRTLDPVLGVFTGVFAYYLCENNPRTAPQADHKLAELLKWKWEKWQNLRHNRLRAEGERAALLSFWESHILTSPLYPSLSRTNLWTQNHQATPTMPMSESDLPDTTKHLQPIYLRWEVVTVDQAEAGLPS</sequence>